<dbReference type="InterPro" id="IPR036010">
    <property type="entry name" value="2Fe-2S_ferredoxin-like_sf"/>
</dbReference>
<keyword evidence="4" id="KW-0408">Iron</keyword>
<sequence>MSQTVTMTVNGRAASVTVDDPEMPLLYALRNDLGLTGPHFGCGLGQCGACTVHLDGAATRSCQLPVGAAEGRQVTTLEGLGTPERPHPLQAAFIAEQAVQCGYCANGMIMQGAALLAATPKPSAEQVKEALVANICRCGTQPRVVRAVLRAAANA</sequence>
<evidence type="ECO:0000313" key="8">
    <source>
        <dbReference type="Proteomes" id="UP001529369"/>
    </source>
</evidence>
<dbReference type="PROSITE" id="PS51085">
    <property type="entry name" value="2FE2S_FER_2"/>
    <property type="match status" value="1"/>
</dbReference>
<name>A0ABT8A2Y1_9PROT</name>
<dbReference type="PROSITE" id="PS00197">
    <property type="entry name" value="2FE2S_FER_1"/>
    <property type="match status" value="1"/>
</dbReference>
<keyword evidence="8" id="KW-1185">Reference proteome</keyword>
<feature type="domain" description="2Fe-2S ferredoxin-type" evidence="6">
    <location>
        <begin position="3"/>
        <end position="80"/>
    </location>
</feature>
<dbReference type="InterPro" id="IPR002888">
    <property type="entry name" value="2Fe-2S-bd"/>
</dbReference>
<dbReference type="SUPFAM" id="SSF47741">
    <property type="entry name" value="CO dehydrogenase ISP C-domain like"/>
    <property type="match status" value="1"/>
</dbReference>
<dbReference type="EMBL" id="JAUFPN010000059">
    <property type="protein sequence ID" value="MDN3564087.1"/>
    <property type="molecule type" value="Genomic_DNA"/>
</dbReference>
<reference evidence="8" key="1">
    <citation type="journal article" date="2019" name="Int. J. Syst. Evol. Microbiol.">
        <title>The Global Catalogue of Microorganisms (GCM) 10K type strain sequencing project: providing services to taxonomists for standard genome sequencing and annotation.</title>
        <authorList>
            <consortium name="The Broad Institute Genomics Platform"/>
            <consortium name="The Broad Institute Genome Sequencing Center for Infectious Disease"/>
            <person name="Wu L."/>
            <person name="Ma J."/>
        </authorList>
    </citation>
    <scope>NUCLEOTIDE SEQUENCE [LARGE SCALE GENOMIC DNA]</scope>
    <source>
        <strain evidence="8">CECT 7131</strain>
    </source>
</reference>
<dbReference type="PANTHER" id="PTHR44379">
    <property type="entry name" value="OXIDOREDUCTASE WITH IRON-SULFUR SUBUNIT"/>
    <property type="match status" value="1"/>
</dbReference>
<dbReference type="InterPro" id="IPR051452">
    <property type="entry name" value="Diverse_Oxidoreductases"/>
</dbReference>
<keyword evidence="2" id="KW-0479">Metal-binding</keyword>
<dbReference type="Pfam" id="PF00111">
    <property type="entry name" value="Fer2"/>
    <property type="match status" value="1"/>
</dbReference>
<organism evidence="7 8">
    <name type="scientific">Paeniroseomonas aquatica</name>
    <dbReference type="NCBI Taxonomy" id="373043"/>
    <lineage>
        <taxon>Bacteria</taxon>
        <taxon>Pseudomonadati</taxon>
        <taxon>Pseudomonadota</taxon>
        <taxon>Alphaproteobacteria</taxon>
        <taxon>Acetobacterales</taxon>
        <taxon>Acetobacteraceae</taxon>
        <taxon>Paeniroseomonas</taxon>
    </lineage>
</organism>
<keyword evidence="3" id="KW-0560">Oxidoreductase</keyword>
<dbReference type="InterPro" id="IPR001041">
    <property type="entry name" value="2Fe-2S_ferredoxin-type"/>
</dbReference>
<evidence type="ECO:0000256" key="5">
    <source>
        <dbReference type="ARBA" id="ARBA00023014"/>
    </source>
</evidence>
<evidence type="ECO:0000256" key="1">
    <source>
        <dbReference type="ARBA" id="ARBA00022714"/>
    </source>
</evidence>
<protein>
    <submittedName>
        <fullName evidence="7">(2Fe-2S)-binding protein</fullName>
    </submittedName>
</protein>
<evidence type="ECO:0000256" key="2">
    <source>
        <dbReference type="ARBA" id="ARBA00022723"/>
    </source>
</evidence>
<evidence type="ECO:0000313" key="7">
    <source>
        <dbReference type="EMBL" id="MDN3564087.1"/>
    </source>
</evidence>
<dbReference type="SUPFAM" id="SSF54292">
    <property type="entry name" value="2Fe-2S ferredoxin-like"/>
    <property type="match status" value="1"/>
</dbReference>
<dbReference type="CDD" id="cd00207">
    <property type="entry name" value="fer2"/>
    <property type="match status" value="1"/>
</dbReference>
<dbReference type="PANTHER" id="PTHR44379:SF6">
    <property type="entry name" value="BLR6046 PROTEIN"/>
    <property type="match status" value="1"/>
</dbReference>
<evidence type="ECO:0000259" key="6">
    <source>
        <dbReference type="PROSITE" id="PS51085"/>
    </source>
</evidence>
<dbReference type="Gene3D" id="3.10.20.30">
    <property type="match status" value="1"/>
</dbReference>
<dbReference type="InterPro" id="IPR012675">
    <property type="entry name" value="Beta-grasp_dom_sf"/>
</dbReference>
<accession>A0ABT8A2Y1</accession>
<gene>
    <name evidence="7" type="ORF">QWZ14_06805</name>
</gene>
<dbReference type="RefSeq" id="WP_290315876.1">
    <property type="nucleotide sequence ID" value="NZ_JAUFPN010000059.1"/>
</dbReference>
<comment type="caution">
    <text evidence="7">The sequence shown here is derived from an EMBL/GenBank/DDBJ whole genome shotgun (WGS) entry which is preliminary data.</text>
</comment>
<dbReference type="Proteomes" id="UP001529369">
    <property type="component" value="Unassembled WGS sequence"/>
</dbReference>
<keyword evidence="1" id="KW-0001">2Fe-2S</keyword>
<proteinExistence type="predicted"/>
<dbReference type="Gene3D" id="1.10.150.120">
    <property type="entry name" value="[2Fe-2S]-binding domain"/>
    <property type="match status" value="1"/>
</dbReference>
<dbReference type="Pfam" id="PF01799">
    <property type="entry name" value="Fer2_2"/>
    <property type="match status" value="1"/>
</dbReference>
<evidence type="ECO:0000256" key="4">
    <source>
        <dbReference type="ARBA" id="ARBA00023004"/>
    </source>
</evidence>
<evidence type="ECO:0000256" key="3">
    <source>
        <dbReference type="ARBA" id="ARBA00023002"/>
    </source>
</evidence>
<dbReference type="InterPro" id="IPR006058">
    <property type="entry name" value="2Fe2S_fd_BS"/>
</dbReference>
<dbReference type="InterPro" id="IPR036884">
    <property type="entry name" value="2Fe-2S-bd_dom_sf"/>
</dbReference>
<keyword evidence="5" id="KW-0411">Iron-sulfur</keyword>